<dbReference type="PIRSF" id="PIRSF001589">
    <property type="entry name" value="Asn_synthetase_glu-h"/>
    <property type="match status" value="1"/>
</dbReference>
<accession>A0A9J6PL73</accession>
<feature type="binding site" evidence="9">
    <location>
        <position position="268"/>
    </location>
    <ligand>
        <name>ATP</name>
        <dbReference type="ChEBI" id="CHEBI:30616"/>
    </ligand>
</feature>
<dbReference type="InterPro" id="IPR006426">
    <property type="entry name" value="Asn_synth_AEB"/>
</dbReference>
<evidence type="ECO:0000256" key="4">
    <source>
        <dbReference type="ARBA" id="ARBA00022741"/>
    </source>
</evidence>
<keyword evidence="4 9" id="KW-0547">Nucleotide-binding</keyword>
<dbReference type="PANTHER" id="PTHR43284">
    <property type="entry name" value="ASPARAGINE SYNTHETASE (GLUTAMINE-HYDROLYZING)"/>
    <property type="match status" value="1"/>
</dbReference>
<dbReference type="InterPro" id="IPR017932">
    <property type="entry name" value="GATase_2_dom"/>
</dbReference>
<organism evidence="11 12">
    <name type="scientific">Futiania mangrovi</name>
    <dbReference type="NCBI Taxonomy" id="2959716"/>
    <lineage>
        <taxon>Bacteria</taxon>
        <taxon>Pseudomonadati</taxon>
        <taxon>Pseudomonadota</taxon>
        <taxon>Alphaproteobacteria</taxon>
        <taxon>Futianiales</taxon>
        <taxon>Futianiaceae</taxon>
        <taxon>Futiania</taxon>
    </lineage>
</organism>
<dbReference type="Pfam" id="PF13537">
    <property type="entry name" value="GATase_7"/>
    <property type="match status" value="1"/>
</dbReference>
<evidence type="ECO:0000256" key="6">
    <source>
        <dbReference type="ARBA" id="ARBA00022962"/>
    </source>
</evidence>
<evidence type="ECO:0000313" key="11">
    <source>
        <dbReference type="EMBL" id="MCP1337367.1"/>
    </source>
</evidence>
<name>A0A9J6PL73_9PROT</name>
<evidence type="ECO:0000256" key="2">
    <source>
        <dbReference type="ARBA" id="ARBA00005752"/>
    </source>
</evidence>
<feature type="binding site" evidence="9">
    <location>
        <position position="105"/>
    </location>
    <ligand>
        <name>L-glutamine</name>
        <dbReference type="ChEBI" id="CHEBI:58359"/>
    </ligand>
</feature>
<dbReference type="EMBL" id="JAMZFT010000003">
    <property type="protein sequence ID" value="MCP1337367.1"/>
    <property type="molecule type" value="Genomic_DNA"/>
</dbReference>
<evidence type="ECO:0000256" key="9">
    <source>
        <dbReference type="PIRSR" id="PIRSR001589-2"/>
    </source>
</evidence>
<comment type="catalytic activity">
    <reaction evidence="7">
        <text>L-aspartate + L-glutamine + ATP + H2O = L-asparagine + L-glutamate + AMP + diphosphate + H(+)</text>
        <dbReference type="Rhea" id="RHEA:12228"/>
        <dbReference type="ChEBI" id="CHEBI:15377"/>
        <dbReference type="ChEBI" id="CHEBI:15378"/>
        <dbReference type="ChEBI" id="CHEBI:29985"/>
        <dbReference type="ChEBI" id="CHEBI:29991"/>
        <dbReference type="ChEBI" id="CHEBI:30616"/>
        <dbReference type="ChEBI" id="CHEBI:33019"/>
        <dbReference type="ChEBI" id="CHEBI:58048"/>
        <dbReference type="ChEBI" id="CHEBI:58359"/>
        <dbReference type="ChEBI" id="CHEBI:456215"/>
        <dbReference type="EC" id="6.3.5.4"/>
    </reaction>
</comment>
<dbReference type="InterPro" id="IPR033738">
    <property type="entry name" value="AsnB_N"/>
</dbReference>
<dbReference type="InterPro" id="IPR001962">
    <property type="entry name" value="Asn_synthase"/>
</dbReference>
<dbReference type="PROSITE" id="PS51278">
    <property type="entry name" value="GATASE_TYPE_2"/>
    <property type="match status" value="1"/>
</dbReference>
<keyword evidence="8" id="KW-0028">Amino-acid biosynthesis</keyword>
<dbReference type="SUPFAM" id="SSF52402">
    <property type="entry name" value="Adenine nucleotide alpha hydrolases-like"/>
    <property type="match status" value="1"/>
</dbReference>
<sequence>MCGFLFALHRNRPVDRARFEAAFATMRHRGPDAHQIAYETLTLATPEGPAILHVGAGHHRLAILDLDPRSNQPFVREGRMLLYNGEIYNFADLKDAPDTYETTGDTEVLFRALCERGTDALGAMNGMWGFAFLDPHSGTLIAARDRHGKKPLFFYRDADTLCVASTIAAIASYLDRPPVFEDAILDAYLAHGAVFPGGGFGTHIRGIGQVPPGGVLRVSFRDWTFQEDRWFRLEEHVAGTPPRQEDLPGLIADAVRLRLVSDRKVGLLLSGGVDSSIVLAALYAQGLADSVTCFIGETGRSLDAKYARECVEKLGIDATTINLGYGEDAFARFLKMCRHHEKPFPLIGNSMAMSEMYEAVAAHGMVVVLDGTGGDEQFGGYWDRQFPFALRDAWGKGDRAWLAAMLKANGRMMARTAMEAAEDRLVRPLLKLPFVKHPSKAMQEFLRADMGSAPHGDPLEAETFGSFEAALIADAARGRLGEWLWHGDRNAMMSSLENRSPLLDYRISRYMTTGYAKKFVGEFNKHELRTAFDGLVNLPTQWRTEKQGFRWAAKRFYTENRDQILERIAGSQVLRDRVDVPGFLDAARARPRYLTSRLTPRLLCVAGLEETIGLAPG</sequence>
<dbReference type="RefSeq" id="WP_269333335.1">
    <property type="nucleotide sequence ID" value="NZ_JAMZFT010000003.1"/>
</dbReference>
<dbReference type="Gene3D" id="3.60.20.10">
    <property type="entry name" value="Glutamine Phosphoribosylpyrophosphate, subunit 1, domain 1"/>
    <property type="match status" value="1"/>
</dbReference>
<dbReference type="InterPro" id="IPR029055">
    <property type="entry name" value="Ntn_hydrolases_N"/>
</dbReference>
<gene>
    <name evidence="11" type="ORF">NJQ99_13170</name>
</gene>
<dbReference type="CDD" id="cd00712">
    <property type="entry name" value="AsnB"/>
    <property type="match status" value="1"/>
</dbReference>
<keyword evidence="12" id="KW-1185">Reference proteome</keyword>
<evidence type="ECO:0000259" key="10">
    <source>
        <dbReference type="PROSITE" id="PS51278"/>
    </source>
</evidence>
<comment type="similarity">
    <text evidence="2">Belongs to the asparagine synthetase family.</text>
</comment>
<dbReference type="InterPro" id="IPR051786">
    <property type="entry name" value="ASN_synthetase/amidase"/>
</dbReference>
<evidence type="ECO:0000313" key="12">
    <source>
        <dbReference type="Proteomes" id="UP001055804"/>
    </source>
</evidence>
<dbReference type="EC" id="6.3.5.4" evidence="3"/>
<dbReference type="Proteomes" id="UP001055804">
    <property type="component" value="Unassembled WGS sequence"/>
</dbReference>
<dbReference type="SUPFAM" id="SSF56235">
    <property type="entry name" value="N-terminal nucleophile aminohydrolases (Ntn hydrolases)"/>
    <property type="match status" value="1"/>
</dbReference>
<dbReference type="CDD" id="cd01991">
    <property type="entry name" value="Asn_synthase_B_C"/>
    <property type="match status" value="1"/>
</dbReference>
<keyword evidence="8" id="KW-0061">Asparagine biosynthesis</keyword>
<evidence type="ECO:0000256" key="7">
    <source>
        <dbReference type="ARBA" id="ARBA00048741"/>
    </source>
</evidence>
<evidence type="ECO:0000256" key="8">
    <source>
        <dbReference type="PIRSR" id="PIRSR001589-1"/>
    </source>
</evidence>
<dbReference type="Gene3D" id="3.40.50.620">
    <property type="entry name" value="HUPs"/>
    <property type="match status" value="1"/>
</dbReference>
<comment type="pathway">
    <text evidence="1">Amino-acid biosynthesis; L-asparagine biosynthesis; L-asparagine from L-aspartate (L-Gln route): step 1/1.</text>
</comment>
<dbReference type="AlphaFoldDB" id="A0A9J6PL73"/>
<dbReference type="PANTHER" id="PTHR43284:SF1">
    <property type="entry name" value="ASPARAGINE SYNTHETASE"/>
    <property type="match status" value="1"/>
</dbReference>
<evidence type="ECO:0000256" key="1">
    <source>
        <dbReference type="ARBA" id="ARBA00005187"/>
    </source>
</evidence>
<keyword evidence="5 9" id="KW-0067">ATP-binding</keyword>
<dbReference type="InterPro" id="IPR014729">
    <property type="entry name" value="Rossmann-like_a/b/a_fold"/>
</dbReference>
<evidence type="ECO:0000256" key="5">
    <source>
        <dbReference type="ARBA" id="ARBA00022840"/>
    </source>
</evidence>
<feature type="domain" description="Glutamine amidotransferase type-2" evidence="10">
    <location>
        <begin position="2"/>
        <end position="221"/>
    </location>
</feature>
<feature type="active site" description="For GATase activity" evidence="8">
    <location>
        <position position="2"/>
    </location>
</feature>
<comment type="caution">
    <text evidence="11">The sequence shown here is derived from an EMBL/GenBank/DDBJ whole genome shotgun (WGS) entry which is preliminary data.</text>
</comment>
<dbReference type="Pfam" id="PF00733">
    <property type="entry name" value="Asn_synthase"/>
    <property type="match status" value="1"/>
</dbReference>
<protein>
    <recommendedName>
        <fullName evidence="3">asparagine synthase (glutamine-hydrolyzing)</fullName>
        <ecNumber evidence="3">6.3.5.4</ecNumber>
    </recommendedName>
</protein>
<dbReference type="GO" id="GO:0006529">
    <property type="term" value="P:asparagine biosynthetic process"/>
    <property type="evidence" value="ECO:0007669"/>
    <property type="project" value="UniProtKB-KW"/>
</dbReference>
<proteinExistence type="inferred from homology"/>
<reference evidence="11" key="1">
    <citation type="submission" date="2022-06" db="EMBL/GenBank/DDBJ databases">
        <title>Isolation and Genomics of Futiania mangrovii gen. nov., sp. nov., a Rare and Metabolically-versatile member in the Class Alphaproteobacteria.</title>
        <authorList>
            <person name="Liu L."/>
            <person name="Huang W.-C."/>
            <person name="Pan J."/>
            <person name="Li J."/>
            <person name="Huang Y."/>
            <person name="Du H."/>
            <person name="Liu Y."/>
            <person name="Li M."/>
        </authorList>
    </citation>
    <scope>NUCLEOTIDE SEQUENCE</scope>
    <source>
        <strain evidence="11">FT118</strain>
    </source>
</reference>
<dbReference type="GO" id="GO:0005524">
    <property type="term" value="F:ATP binding"/>
    <property type="evidence" value="ECO:0007669"/>
    <property type="project" value="UniProtKB-KW"/>
</dbReference>
<evidence type="ECO:0000256" key="3">
    <source>
        <dbReference type="ARBA" id="ARBA00012737"/>
    </source>
</evidence>
<keyword evidence="6 8" id="KW-0315">Glutamine amidotransferase</keyword>
<dbReference type="GO" id="GO:0004066">
    <property type="term" value="F:asparagine synthase (glutamine-hydrolyzing) activity"/>
    <property type="evidence" value="ECO:0007669"/>
    <property type="project" value="UniProtKB-EC"/>
</dbReference>